<proteinExistence type="predicted"/>
<sequence length="126" mass="14726">MRRSLNVIIGSMEIDNNIIKKILHQKIFITFTLNEFSHTYNLTSTKFDLIKKKGLGLERDHQENFADYNLHFVNLFFLQLLLSLLAKCCKSIIRSKTFLFYIILHLVCSTVLNFCNIALLILNKTN</sequence>
<protein>
    <submittedName>
        <fullName evidence="2">Uncharacterized protein</fullName>
    </submittedName>
</protein>
<comment type="caution">
    <text evidence="2">The sequence shown here is derived from an EMBL/GenBank/DDBJ whole genome shotgun (WGS) entry which is preliminary data.</text>
</comment>
<keyword evidence="1" id="KW-0472">Membrane</keyword>
<dbReference type="EMBL" id="REGN01000795">
    <property type="protein sequence ID" value="RNA39032.1"/>
    <property type="molecule type" value="Genomic_DNA"/>
</dbReference>
<evidence type="ECO:0000313" key="2">
    <source>
        <dbReference type="EMBL" id="RNA39032.1"/>
    </source>
</evidence>
<name>A0A3M7STL3_BRAPC</name>
<accession>A0A3M7STL3</accession>
<reference evidence="2 3" key="1">
    <citation type="journal article" date="2018" name="Sci. Rep.">
        <title>Genomic signatures of local adaptation to the degree of environmental predictability in rotifers.</title>
        <authorList>
            <person name="Franch-Gras L."/>
            <person name="Hahn C."/>
            <person name="Garcia-Roger E.M."/>
            <person name="Carmona M.J."/>
            <person name="Serra M."/>
            <person name="Gomez A."/>
        </authorList>
    </citation>
    <scope>NUCLEOTIDE SEQUENCE [LARGE SCALE GENOMIC DNA]</scope>
    <source>
        <strain evidence="2">HYR1</strain>
    </source>
</reference>
<dbReference type="Proteomes" id="UP000276133">
    <property type="component" value="Unassembled WGS sequence"/>
</dbReference>
<feature type="transmembrane region" description="Helical" evidence="1">
    <location>
        <begin position="98"/>
        <end position="122"/>
    </location>
</feature>
<evidence type="ECO:0000313" key="3">
    <source>
        <dbReference type="Proteomes" id="UP000276133"/>
    </source>
</evidence>
<keyword evidence="3" id="KW-1185">Reference proteome</keyword>
<evidence type="ECO:0000256" key="1">
    <source>
        <dbReference type="SAM" id="Phobius"/>
    </source>
</evidence>
<keyword evidence="1" id="KW-0812">Transmembrane</keyword>
<gene>
    <name evidence="2" type="ORF">BpHYR1_023659</name>
</gene>
<dbReference type="AlphaFoldDB" id="A0A3M7STL3"/>
<organism evidence="2 3">
    <name type="scientific">Brachionus plicatilis</name>
    <name type="common">Marine rotifer</name>
    <name type="synonym">Brachionus muelleri</name>
    <dbReference type="NCBI Taxonomy" id="10195"/>
    <lineage>
        <taxon>Eukaryota</taxon>
        <taxon>Metazoa</taxon>
        <taxon>Spiralia</taxon>
        <taxon>Gnathifera</taxon>
        <taxon>Rotifera</taxon>
        <taxon>Eurotatoria</taxon>
        <taxon>Monogononta</taxon>
        <taxon>Pseudotrocha</taxon>
        <taxon>Ploima</taxon>
        <taxon>Brachionidae</taxon>
        <taxon>Brachionus</taxon>
    </lineage>
</organism>
<keyword evidence="1" id="KW-1133">Transmembrane helix</keyword>